<protein>
    <submittedName>
        <fullName evidence="5">Nucleosome assembly protein</fullName>
    </submittedName>
</protein>
<name>A0AAD9GHB1_BABDI</name>
<evidence type="ECO:0000256" key="1">
    <source>
        <dbReference type="ARBA" id="ARBA00009947"/>
    </source>
</evidence>
<evidence type="ECO:0000313" key="6">
    <source>
        <dbReference type="Proteomes" id="UP001195914"/>
    </source>
</evidence>
<dbReference type="InterPro" id="IPR002164">
    <property type="entry name" value="NAP_family"/>
</dbReference>
<evidence type="ECO:0000256" key="3">
    <source>
        <dbReference type="SAM" id="Coils"/>
    </source>
</evidence>
<dbReference type="Proteomes" id="UP001195914">
    <property type="component" value="Unassembled WGS sequence"/>
</dbReference>
<reference evidence="5" key="1">
    <citation type="journal article" date="2014" name="Nucleic Acids Res.">
        <title>The evolutionary dynamics of variant antigen genes in Babesia reveal a history of genomic innovation underlying host-parasite interaction.</title>
        <authorList>
            <person name="Jackson A.P."/>
            <person name="Otto T.D."/>
            <person name="Darby A."/>
            <person name="Ramaprasad A."/>
            <person name="Xia D."/>
            <person name="Echaide I.E."/>
            <person name="Farber M."/>
            <person name="Gahlot S."/>
            <person name="Gamble J."/>
            <person name="Gupta D."/>
            <person name="Gupta Y."/>
            <person name="Jackson L."/>
            <person name="Malandrin L."/>
            <person name="Malas T.B."/>
            <person name="Moussa E."/>
            <person name="Nair M."/>
            <person name="Reid A.J."/>
            <person name="Sanders M."/>
            <person name="Sharma J."/>
            <person name="Tracey A."/>
            <person name="Quail M.A."/>
            <person name="Weir W."/>
            <person name="Wastling J.M."/>
            <person name="Hall N."/>
            <person name="Willadsen P."/>
            <person name="Lingelbach K."/>
            <person name="Shiels B."/>
            <person name="Tait A."/>
            <person name="Berriman M."/>
            <person name="Allred D.R."/>
            <person name="Pain A."/>
        </authorList>
    </citation>
    <scope>NUCLEOTIDE SEQUENCE</scope>
    <source>
        <strain evidence="5">1802A</strain>
    </source>
</reference>
<feature type="region of interest" description="Disordered" evidence="4">
    <location>
        <begin position="255"/>
        <end position="275"/>
    </location>
</feature>
<organism evidence="5 6">
    <name type="scientific">Babesia divergens</name>
    <dbReference type="NCBI Taxonomy" id="32595"/>
    <lineage>
        <taxon>Eukaryota</taxon>
        <taxon>Sar</taxon>
        <taxon>Alveolata</taxon>
        <taxon>Apicomplexa</taxon>
        <taxon>Aconoidasida</taxon>
        <taxon>Piroplasmida</taxon>
        <taxon>Babesiidae</taxon>
        <taxon>Babesia</taxon>
    </lineage>
</organism>
<evidence type="ECO:0000313" key="5">
    <source>
        <dbReference type="EMBL" id="KAK1938515.1"/>
    </source>
</evidence>
<evidence type="ECO:0000256" key="4">
    <source>
        <dbReference type="SAM" id="MobiDB-lite"/>
    </source>
</evidence>
<proteinExistence type="inferred from homology"/>
<feature type="coiled-coil region" evidence="3">
    <location>
        <begin position="20"/>
        <end position="47"/>
    </location>
</feature>
<dbReference type="PANTHER" id="PTHR11875">
    <property type="entry name" value="TESTIS-SPECIFIC Y-ENCODED PROTEIN"/>
    <property type="match status" value="1"/>
</dbReference>
<dbReference type="EMBL" id="JAHBMH010000024">
    <property type="protein sequence ID" value="KAK1938515.1"/>
    <property type="molecule type" value="Genomic_DNA"/>
</dbReference>
<sequence>MEDVKPLVRKALSDIHKEEVEAIKEYNESLNQLIEGLKERLSGLADRRVEALTDPSALTVSAKIKLSAVQQCFNEMSLREISGTSKPVDERYQQHGTPAWPRFWLHALLGCGITRRRISTVDRQLLSYLRDIRCTDVVEDGQVEGLHIEFIFAENPFFANASLTREIKFNGTEEESQASAIEWKENAVELVEEVSALESGDEFDEESTTNNTYGSFFDFFQPFEDTYWDAKMANAIRERICSNPLKYAMRYEENKRNDKMEDSEPEDEEEANRHATGGRYPFSWLLSLATSRF</sequence>
<evidence type="ECO:0000256" key="2">
    <source>
        <dbReference type="RuleBase" id="RU003876"/>
    </source>
</evidence>
<dbReference type="SUPFAM" id="SSF143113">
    <property type="entry name" value="NAP-like"/>
    <property type="match status" value="1"/>
</dbReference>
<dbReference type="InterPro" id="IPR037231">
    <property type="entry name" value="NAP-like_sf"/>
</dbReference>
<comment type="similarity">
    <text evidence="1 2">Belongs to the nucleosome assembly protein (NAP) family.</text>
</comment>
<reference evidence="5" key="2">
    <citation type="submission" date="2021-05" db="EMBL/GenBank/DDBJ databases">
        <authorList>
            <person name="Pain A."/>
        </authorList>
    </citation>
    <scope>NUCLEOTIDE SEQUENCE</scope>
    <source>
        <strain evidence="5">1802A</strain>
    </source>
</reference>
<keyword evidence="3" id="KW-0175">Coiled coil</keyword>
<dbReference type="Pfam" id="PF00956">
    <property type="entry name" value="NAP"/>
    <property type="match status" value="1"/>
</dbReference>
<dbReference type="AlphaFoldDB" id="A0AAD9GHB1"/>
<keyword evidence="6" id="KW-1185">Reference proteome</keyword>
<dbReference type="GO" id="GO:0006334">
    <property type="term" value="P:nucleosome assembly"/>
    <property type="evidence" value="ECO:0007669"/>
    <property type="project" value="InterPro"/>
</dbReference>
<gene>
    <name evidence="5" type="ORF">X943_001933</name>
</gene>
<dbReference type="Gene3D" id="3.30.1120.90">
    <property type="entry name" value="Nucleosome assembly protein"/>
    <property type="match status" value="1"/>
</dbReference>
<comment type="caution">
    <text evidence="5">The sequence shown here is derived from an EMBL/GenBank/DDBJ whole genome shotgun (WGS) entry which is preliminary data.</text>
</comment>
<accession>A0AAD9GHB1</accession>
<dbReference type="GO" id="GO:0005634">
    <property type="term" value="C:nucleus"/>
    <property type="evidence" value="ECO:0007669"/>
    <property type="project" value="InterPro"/>
</dbReference>